<comment type="caution">
    <text evidence="2">The sequence shown here is derived from an EMBL/GenBank/DDBJ whole genome shotgun (WGS) entry which is preliminary data.</text>
</comment>
<keyword evidence="1" id="KW-0812">Transmembrane</keyword>
<protein>
    <submittedName>
        <fullName evidence="2">Uncharacterized protein</fullName>
    </submittedName>
</protein>
<keyword evidence="1" id="KW-1133">Transmembrane helix</keyword>
<feature type="transmembrane region" description="Helical" evidence="1">
    <location>
        <begin position="6"/>
        <end position="32"/>
    </location>
</feature>
<reference evidence="2 3" key="1">
    <citation type="submission" date="2020-08" db="EMBL/GenBank/DDBJ databases">
        <title>Genomic Encyclopedia of Type Strains, Phase IV (KMG-IV): sequencing the most valuable type-strain genomes for metagenomic binning, comparative biology and taxonomic classification.</title>
        <authorList>
            <person name="Goeker M."/>
        </authorList>
    </citation>
    <scope>NUCLEOTIDE SEQUENCE [LARGE SCALE GENOMIC DNA]</scope>
    <source>
        <strain evidence="2 3">DSM 12421</strain>
    </source>
</reference>
<evidence type="ECO:0000313" key="2">
    <source>
        <dbReference type="EMBL" id="MBB5253478.1"/>
    </source>
</evidence>
<accession>A0A7J9RR99</accession>
<keyword evidence="1" id="KW-0472">Membrane</keyword>
<evidence type="ECO:0000313" key="3">
    <source>
        <dbReference type="Proteomes" id="UP000582213"/>
    </source>
</evidence>
<proteinExistence type="predicted"/>
<dbReference type="GeneID" id="25400391"/>
<organism evidence="2 3">
    <name type="scientific">Sulfurisphaera ohwakuensis</name>
    <dbReference type="NCBI Taxonomy" id="69656"/>
    <lineage>
        <taxon>Archaea</taxon>
        <taxon>Thermoproteota</taxon>
        <taxon>Thermoprotei</taxon>
        <taxon>Sulfolobales</taxon>
        <taxon>Sulfolobaceae</taxon>
        <taxon>Sulfurisphaera</taxon>
    </lineage>
</organism>
<sequence length="58" mass="6952">MNRVLLLLVMINIIFTLTISNIFLFNLTFPAIKIILMQRKERNIKEKALRFNEYKPNV</sequence>
<gene>
    <name evidence="2" type="ORF">HNQ62_001239</name>
</gene>
<name>A0A7J9RR99_SULOH</name>
<dbReference type="AlphaFoldDB" id="A0A7J9RR99"/>
<dbReference type="RefSeq" id="WP_156015239.1">
    <property type="nucleotide sequence ID" value="NZ_AP031374.1"/>
</dbReference>
<evidence type="ECO:0000256" key="1">
    <source>
        <dbReference type="SAM" id="Phobius"/>
    </source>
</evidence>
<dbReference type="EMBL" id="JACHFY010000004">
    <property type="protein sequence ID" value="MBB5253478.1"/>
    <property type="molecule type" value="Genomic_DNA"/>
</dbReference>
<dbReference type="OrthoDB" id="373489at2157"/>
<dbReference type="Proteomes" id="UP000582213">
    <property type="component" value="Unassembled WGS sequence"/>
</dbReference>